<dbReference type="CDD" id="cd01310">
    <property type="entry name" value="TatD_DNAse"/>
    <property type="match status" value="1"/>
</dbReference>
<dbReference type="RefSeq" id="WP_204711916.1">
    <property type="nucleotide sequence ID" value="NZ_JBHSZV010000023.1"/>
</dbReference>
<name>A0ABW2EIT7_9BACI</name>
<dbReference type="EMBL" id="JBHSZV010000023">
    <property type="protein sequence ID" value="MFC7062068.1"/>
    <property type="molecule type" value="Genomic_DNA"/>
</dbReference>
<dbReference type="PIRSF" id="PIRSF005902">
    <property type="entry name" value="DNase_TatD"/>
    <property type="match status" value="1"/>
</dbReference>
<protein>
    <submittedName>
        <fullName evidence="4">TatD family hydrolase</fullName>
        <ecNumber evidence="4">3.1.-.-</ecNumber>
    </submittedName>
</protein>
<reference evidence="5" key="1">
    <citation type="journal article" date="2019" name="Int. J. Syst. Evol. Microbiol.">
        <title>The Global Catalogue of Microorganisms (GCM) 10K type strain sequencing project: providing services to taxonomists for standard genome sequencing and annotation.</title>
        <authorList>
            <consortium name="The Broad Institute Genomics Platform"/>
            <consortium name="The Broad Institute Genome Sequencing Center for Infectious Disease"/>
            <person name="Wu L."/>
            <person name="Ma J."/>
        </authorList>
    </citation>
    <scope>NUCLEOTIDE SEQUENCE [LARGE SCALE GENOMIC DNA]</scope>
    <source>
        <strain evidence="5">CGMCC 4.1621</strain>
    </source>
</reference>
<evidence type="ECO:0000256" key="3">
    <source>
        <dbReference type="ARBA" id="ARBA00022801"/>
    </source>
</evidence>
<dbReference type="InterPro" id="IPR032466">
    <property type="entry name" value="Metal_Hydrolase"/>
</dbReference>
<dbReference type="Proteomes" id="UP001596410">
    <property type="component" value="Unassembled WGS sequence"/>
</dbReference>
<proteinExistence type="inferred from homology"/>
<dbReference type="Gene3D" id="3.20.20.140">
    <property type="entry name" value="Metal-dependent hydrolases"/>
    <property type="match status" value="1"/>
</dbReference>
<dbReference type="Pfam" id="PF01026">
    <property type="entry name" value="TatD_DNase"/>
    <property type="match status" value="1"/>
</dbReference>
<comment type="similarity">
    <text evidence="1">Belongs to the metallo-dependent hydrolases superfamily. TatD-type hydrolase family.</text>
</comment>
<evidence type="ECO:0000256" key="1">
    <source>
        <dbReference type="ARBA" id="ARBA00009275"/>
    </source>
</evidence>
<gene>
    <name evidence="4" type="ORF">ACFQIC_09370</name>
</gene>
<evidence type="ECO:0000313" key="5">
    <source>
        <dbReference type="Proteomes" id="UP001596410"/>
    </source>
</evidence>
<organism evidence="4 5">
    <name type="scientific">Halobacillus seohaensis</name>
    <dbReference type="NCBI Taxonomy" id="447421"/>
    <lineage>
        <taxon>Bacteria</taxon>
        <taxon>Bacillati</taxon>
        <taxon>Bacillota</taxon>
        <taxon>Bacilli</taxon>
        <taxon>Bacillales</taxon>
        <taxon>Bacillaceae</taxon>
        <taxon>Halobacillus</taxon>
    </lineage>
</organism>
<dbReference type="SUPFAM" id="SSF51556">
    <property type="entry name" value="Metallo-dependent hydrolases"/>
    <property type="match status" value="1"/>
</dbReference>
<dbReference type="GO" id="GO:0016787">
    <property type="term" value="F:hydrolase activity"/>
    <property type="evidence" value="ECO:0007669"/>
    <property type="project" value="UniProtKB-KW"/>
</dbReference>
<evidence type="ECO:0000313" key="4">
    <source>
        <dbReference type="EMBL" id="MFC7062068.1"/>
    </source>
</evidence>
<keyword evidence="5" id="KW-1185">Reference proteome</keyword>
<evidence type="ECO:0000256" key="2">
    <source>
        <dbReference type="ARBA" id="ARBA00022723"/>
    </source>
</evidence>
<comment type="caution">
    <text evidence="4">The sequence shown here is derived from an EMBL/GenBank/DDBJ whole genome shotgun (WGS) entry which is preliminary data.</text>
</comment>
<dbReference type="PANTHER" id="PTHR46317">
    <property type="entry name" value="HYDROLASE OF PHP SUPERFAMILY-RELATED PROTEIN"/>
    <property type="match status" value="1"/>
</dbReference>
<keyword evidence="3 4" id="KW-0378">Hydrolase</keyword>
<dbReference type="PANTHER" id="PTHR46317:SF1">
    <property type="entry name" value="HYDROLASE, TATD FAMILY"/>
    <property type="match status" value="1"/>
</dbReference>
<sequence length="258" mass="30251">MIQPIIDAHIHFDNYNEETRHTLINELDLYQVKSLISVSNDKKSAHANLQLSRSDQRIQPAIGFHPEQKLPDDQEVEQIIQLIHENMDHIVAIGEVGLPYYLRRKEPSLALGPYIKLLERFIKLAIKFNKPIILHAIYEDAPIVCDLLEKHSVTHAHFHWFKGSQATIERMIENKYYISVTPDCLYEEEIQSIIKKFPLEQMMVETDGPWPFERMFKNQVTHPKMIHESINKISEVKGLTRGEVYDQLLHNTKNFYDL</sequence>
<dbReference type="EC" id="3.1.-.-" evidence="4"/>
<accession>A0ABW2EIT7</accession>
<keyword evidence="2" id="KW-0479">Metal-binding</keyword>
<dbReference type="InterPro" id="IPR001130">
    <property type="entry name" value="TatD-like"/>
</dbReference>